<dbReference type="Proteomes" id="UP000516437">
    <property type="component" value="Unassembled WGS sequence"/>
</dbReference>
<proteinExistence type="predicted"/>
<comment type="caution">
    <text evidence="2">The sequence shown here is derived from an EMBL/GenBank/DDBJ whole genome shotgun (WGS) entry which is preliminary data.</text>
</comment>
<keyword evidence="3" id="KW-1185">Reference proteome</keyword>
<feature type="compositionally biased region" description="Gly residues" evidence="1">
    <location>
        <begin position="124"/>
        <end position="133"/>
    </location>
</feature>
<reference evidence="2 3" key="1">
    <citation type="journal article" date="2019" name="Plant Biotechnol. J.">
        <title>The red bayberry genome and genetic basis of sex determination.</title>
        <authorList>
            <person name="Jia H.M."/>
            <person name="Jia H.J."/>
            <person name="Cai Q.L."/>
            <person name="Wang Y."/>
            <person name="Zhao H.B."/>
            <person name="Yang W.F."/>
            <person name="Wang G.Y."/>
            <person name="Li Y.H."/>
            <person name="Zhan D.L."/>
            <person name="Shen Y.T."/>
            <person name="Niu Q.F."/>
            <person name="Chang L."/>
            <person name="Qiu J."/>
            <person name="Zhao L."/>
            <person name="Xie H.B."/>
            <person name="Fu W.Y."/>
            <person name="Jin J."/>
            <person name="Li X.W."/>
            <person name="Jiao Y."/>
            <person name="Zhou C.C."/>
            <person name="Tu T."/>
            <person name="Chai C.Y."/>
            <person name="Gao J.L."/>
            <person name="Fan L.J."/>
            <person name="van de Weg E."/>
            <person name="Wang J.Y."/>
            <person name="Gao Z.S."/>
        </authorList>
    </citation>
    <scope>NUCLEOTIDE SEQUENCE [LARGE SCALE GENOMIC DNA]</scope>
    <source>
        <tissue evidence="2">Leaves</tissue>
    </source>
</reference>
<feature type="compositionally biased region" description="Basic and acidic residues" evidence="1">
    <location>
        <begin position="62"/>
        <end position="87"/>
    </location>
</feature>
<name>A0A6A1UM73_9ROSI</name>
<feature type="compositionally biased region" description="Pro residues" evidence="1">
    <location>
        <begin position="29"/>
        <end position="38"/>
    </location>
</feature>
<dbReference type="EMBL" id="RXIC02000051">
    <property type="protein sequence ID" value="KAB1201584.1"/>
    <property type="molecule type" value="Genomic_DNA"/>
</dbReference>
<gene>
    <name evidence="2" type="ORF">CJ030_MR0G002901</name>
</gene>
<sequence>MGGPLHLSAAGWGLGDLPLDRIGLGEVAQPPPRPPPGVEAPSLWPPNSRRPAEGGGILLHPGYERSGDLLHPEYGRSGDLPHPDYVRSGEVNQTTTQGGSPLPLAAQFWAARGGGGSSPPLAARGGGGIPPPP</sequence>
<dbReference type="AlphaFoldDB" id="A0A6A1UM73"/>
<feature type="region of interest" description="Disordered" evidence="1">
    <location>
        <begin position="20"/>
        <end position="133"/>
    </location>
</feature>
<accession>A0A6A1UM73</accession>
<evidence type="ECO:0000313" key="2">
    <source>
        <dbReference type="EMBL" id="KAB1201584.1"/>
    </source>
</evidence>
<feature type="compositionally biased region" description="Polar residues" evidence="1">
    <location>
        <begin position="90"/>
        <end position="99"/>
    </location>
</feature>
<evidence type="ECO:0000313" key="3">
    <source>
        <dbReference type="Proteomes" id="UP000516437"/>
    </source>
</evidence>
<protein>
    <submittedName>
        <fullName evidence="2">Uncharacterized protein</fullName>
    </submittedName>
</protein>
<evidence type="ECO:0000256" key="1">
    <source>
        <dbReference type="SAM" id="MobiDB-lite"/>
    </source>
</evidence>
<organism evidence="2 3">
    <name type="scientific">Morella rubra</name>
    <name type="common">Chinese bayberry</name>
    <dbReference type="NCBI Taxonomy" id="262757"/>
    <lineage>
        <taxon>Eukaryota</taxon>
        <taxon>Viridiplantae</taxon>
        <taxon>Streptophyta</taxon>
        <taxon>Embryophyta</taxon>
        <taxon>Tracheophyta</taxon>
        <taxon>Spermatophyta</taxon>
        <taxon>Magnoliopsida</taxon>
        <taxon>eudicotyledons</taxon>
        <taxon>Gunneridae</taxon>
        <taxon>Pentapetalae</taxon>
        <taxon>rosids</taxon>
        <taxon>fabids</taxon>
        <taxon>Fagales</taxon>
        <taxon>Myricaceae</taxon>
        <taxon>Morella</taxon>
    </lineage>
</organism>